<dbReference type="InterPro" id="IPR048958">
    <property type="entry name" value="Polysacc_lyase_14"/>
</dbReference>
<dbReference type="EMBL" id="KN832979">
    <property type="protein sequence ID" value="KIM87363.1"/>
    <property type="molecule type" value="Genomic_DNA"/>
</dbReference>
<reference evidence="3 4" key="1">
    <citation type="submission" date="2014-04" db="EMBL/GenBank/DDBJ databases">
        <authorList>
            <consortium name="DOE Joint Genome Institute"/>
            <person name="Kuo A."/>
            <person name="Tarkka M."/>
            <person name="Buscot F."/>
            <person name="Kohler A."/>
            <person name="Nagy L.G."/>
            <person name="Floudas D."/>
            <person name="Copeland A."/>
            <person name="Barry K.W."/>
            <person name="Cichocki N."/>
            <person name="Veneault-Fourrey C."/>
            <person name="LaButti K."/>
            <person name="Lindquist E.A."/>
            <person name="Lipzen A."/>
            <person name="Lundell T."/>
            <person name="Morin E."/>
            <person name="Murat C."/>
            <person name="Sun H."/>
            <person name="Tunlid A."/>
            <person name="Henrissat B."/>
            <person name="Grigoriev I.V."/>
            <person name="Hibbett D.S."/>
            <person name="Martin F."/>
            <person name="Nordberg H.P."/>
            <person name="Cantor M.N."/>
            <person name="Hua S.X."/>
        </authorList>
    </citation>
    <scope>NUCLEOTIDE SEQUENCE [LARGE SCALE GENOMIC DNA]</scope>
    <source>
        <strain evidence="3 4">F 1598</strain>
    </source>
</reference>
<feature type="compositionally biased region" description="Pro residues" evidence="1">
    <location>
        <begin position="56"/>
        <end position="73"/>
    </location>
</feature>
<protein>
    <submittedName>
        <fullName evidence="3">Polysaccharide lyase family 14 protein</fullName>
    </submittedName>
</protein>
<name>A0A0C3BLN0_PILCF</name>
<proteinExistence type="predicted"/>
<dbReference type="PANTHER" id="PTHR40124">
    <property type="match status" value="1"/>
</dbReference>
<feature type="region of interest" description="Disordered" evidence="1">
    <location>
        <begin position="49"/>
        <end position="78"/>
    </location>
</feature>
<keyword evidence="3" id="KW-0456">Lyase</keyword>
<dbReference type="Proteomes" id="UP000054166">
    <property type="component" value="Unassembled WGS sequence"/>
</dbReference>
<dbReference type="STRING" id="765440.A0A0C3BLN0"/>
<evidence type="ECO:0000256" key="1">
    <source>
        <dbReference type="SAM" id="MobiDB-lite"/>
    </source>
</evidence>
<dbReference type="HOGENOM" id="CLU_026510_0_0_1"/>
<dbReference type="PANTHER" id="PTHR40124:SF1">
    <property type="entry name" value="DISAGGREGATASE RELATED REPEAT PROTEIN"/>
    <property type="match status" value="1"/>
</dbReference>
<dbReference type="Gene3D" id="2.60.120.200">
    <property type="match status" value="2"/>
</dbReference>
<feature type="domain" description="Polysaccharide lyase 14" evidence="2">
    <location>
        <begin position="140"/>
        <end position="313"/>
    </location>
</feature>
<sequence length="486" mass="51357">MLAPLPEASDAPLSPVVTETTVEIITTTYIITEAPVTITVSAPPSTVTNIITTTPSPSPPLSTTPTPPPPPTPAQQTTWTAPAQMTDLSAFNISAFPGGQRNMNIVNGIPAGASATSLANDAASTSPADLVAAALTSWDNSSSVLQLFYPENSINPASKPQGGAEFYATPLIIQHAKNVSLEYSVFFPVDYDWVLGGKLPGLYGGHTGCSGGNNALTCFSTRLMWRPEGMGELYLYAPKAKQTHSLCSDPQSVCDATFGFSIGRGSFQYAAGGWTRVRQTVVLNTPGKQDGGFSLDVNGKRVIDRSDVFYRDIPTPPIKPKPKPTPKPSGILGPLLGSPLLGGPLLGGLFKDTQILHNREKHDQDFLPLSTAHPLSLANDGVSVSFASAQTAVWRAHRNTVTTTITATASPIVETGLAATVTTVLFMNAESEDTPLSIESAPSAPQAQPIPFVPSISTFFGGHEPQYATPKNQHTWFKDFALSCQP</sequence>
<accession>A0A0C3BLN0</accession>
<dbReference type="InParanoid" id="A0A0C3BLN0"/>
<evidence type="ECO:0000313" key="3">
    <source>
        <dbReference type="EMBL" id="KIM87363.1"/>
    </source>
</evidence>
<evidence type="ECO:0000313" key="4">
    <source>
        <dbReference type="Proteomes" id="UP000054166"/>
    </source>
</evidence>
<dbReference type="Pfam" id="PF21294">
    <property type="entry name" value="Polysacc_lyase_14"/>
    <property type="match status" value="1"/>
</dbReference>
<evidence type="ECO:0000259" key="2">
    <source>
        <dbReference type="Pfam" id="PF21294"/>
    </source>
</evidence>
<keyword evidence="4" id="KW-1185">Reference proteome</keyword>
<gene>
    <name evidence="3" type="ORF">PILCRDRAFT_85849</name>
</gene>
<organism evidence="3 4">
    <name type="scientific">Piloderma croceum (strain F 1598)</name>
    <dbReference type="NCBI Taxonomy" id="765440"/>
    <lineage>
        <taxon>Eukaryota</taxon>
        <taxon>Fungi</taxon>
        <taxon>Dikarya</taxon>
        <taxon>Basidiomycota</taxon>
        <taxon>Agaricomycotina</taxon>
        <taxon>Agaricomycetes</taxon>
        <taxon>Agaricomycetidae</taxon>
        <taxon>Atheliales</taxon>
        <taxon>Atheliaceae</taxon>
        <taxon>Piloderma</taxon>
    </lineage>
</organism>
<dbReference type="AlphaFoldDB" id="A0A0C3BLN0"/>
<dbReference type="GO" id="GO:0016829">
    <property type="term" value="F:lyase activity"/>
    <property type="evidence" value="ECO:0007669"/>
    <property type="project" value="UniProtKB-KW"/>
</dbReference>
<reference evidence="4" key="2">
    <citation type="submission" date="2015-01" db="EMBL/GenBank/DDBJ databases">
        <title>Evolutionary Origins and Diversification of the Mycorrhizal Mutualists.</title>
        <authorList>
            <consortium name="DOE Joint Genome Institute"/>
            <consortium name="Mycorrhizal Genomics Consortium"/>
            <person name="Kohler A."/>
            <person name="Kuo A."/>
            <person name="Nagy L.G."/>
            <person name="Floudas D."/>
            <person name="Copeland A."/>
            <person name="Barry K.W."/>
            <person name="Cichocki N."/>
            <person name="Veneault-Fourrey C."/>
            <person name="LaButti K."/>
            <person name="Lindquist E.A."/>
            <person name="Lipzen A."/>
            <person name="Lundell T."/>
            <person name="Morin E."/>
            <person name="Murat C."/>
            <person name="Riley R."/>
            <person name="Ohm R."/>
            <person name="Sun H."/>
            <person name="Tunlid A."/>
            <person name="Henrissat B."/>
            <person name="Grigoriev I.V."/>
            <person name="Hibbett D.S."/>
            <person name="Martin F."/>
        </authorList>
    </citation>
    <scope>NUCLEOTIDE SEQUENCE [LARGE SCALE GENOMIC DNA]</scope>
    <source>
        <strain evidence="4">F 1598</strain>
    </source>
</reference>
<dbReference type="OrthoDB" id="10069995at2759"/>